<organism evidence="2 3">
    <name type="scientific">Glycomyces paridis</name>
    <dbReference type="NCBI Taxonomy" id="2126555"/>
    <lineage>
        <taxon>Bacteria</taxon>
        <taxon>Bacillati</taxon>
        <taxon>Actinomycetota</taxon>
        <taxon>Actinomycetes</taxon>
        <taxon>Glycomycetales</taxon>
        <taxon>Glycomycetaceae</taxon>
        <taxon>Glycomyces</taxon>
    </lineage>
</organism>
<comment type="caution">
    <text evidence="2">The sequence shown here is derived from an EMBL/GenBank/DDBJ whole genome shotgun (WGS) entry which is preliminary data.</text>
</comment>
<dbReference type="OrthoDB" id="3747855at2"/>
<evidence type="ECO:0000313" key="2">
    <source>
        <dbReference type="EMBL" id="THV30855.1"/>
    </source>
</evidence>
<dbReference type="AlphaFoldDB" id="A0A4S8PM92"/>
<dbReference type="Proteomes" id="UP000305792">
    <property type="component" value="Unassembled WGS sequence"/>
</dbReference>
<gene>
    <name evidence="2" type="ORF">E9998_05630</name>
</gene>
<protein>
    <recommendedName>
        <fullName evidence="4">Asp23/Gls24 family envelope stress response protein</fullName>
    </recommendedName>
</protein>
<keyword evidence="3" id="KW-1185">Reference proteome</keyword>
<evidence type="ECO:0000256" key="1">
    <source>
        <dbReference type="SAM" id="MobiDB-lite"/>
    </source>
</evidence>
<proteinExistence type="predicted"/>
<evidence type="ECO:0008006" key="4">
    <source>
        <dbReference type="Google" id="ProtNLM"/>
    </source>
</evidence>
<sequence>MTEEAFAIADLPGGPERAAEERGSLRVTGTAVTRVFEGAARGAPGSAERSGLLVRGYPRARATVKHGRVWASLDVGVRWPGPTAATARGLAARVREEATRITGLDVVALDVTVHLVDAADGAERRVQ</sequence>
<name>A0A4S8PM92_9ACTN</name>
<reference evidence="2 3" key="1">
    <citation type="journal article" date="2018" name="Int. J. Syst. Evol. Microbiol.">
        <title>Glycomyces paridis sp. nov., isolated from the medicinal plant Paris polyphylla.</title>
        <authorList>
            <person name="Fang X.M."/>
            <person name="Bai J.L."/>
            <person name="Su J."/>
            <person name="Zhao L.L."/>
            <person name="Liu H.Y."/>
            <person name="Ma B.P."/>
            <person name="Zhang Y.Q."/>
            <person name="Yu L.Y."/>
        </authorList>
    </citation>
    <scope>NUCLEOTIDE SEQUENCE [LARGE SCALE GENOMIC DNA]</scope>
    <source>
        <strain evidence="2 3">CPCC 204357</strain>
    </source>
</reference>
<accession>A0A4S8PM92</accession>
<evidence type="ECO:0000313" key="3">
    <source>
        <dbReference type="Proteomes" id="UP000305792"/>
    </source>
</evidence>
<dbReference type="RefSeq" id="WP_136528721.1">
    <property type="nucleotide sequence ID" value="NZ_STGX01000003.1"/>
</dbReference>
<feature type="region of interest" description="Disordered" evidence="1">
    <location>
        <begin position="1"/>
        <end position="24"/>
    </location>
</feature>
<dbReference type="EMBL" id="STGX01000003">
    <property type="protein sequence ID" value="THV30855.1"/>
    <property type="molecule type" value="Genomic_DNA"/>
</dbReference>